<evidence type="ECO:0000259" key="7">
    <source>
        <dbReference type="PROSITE" id="PS50885"/>
    </source>
</evidence>
<feature type="transmembrane region" description="Helical" evidence="5">
    <location>
        <begin position="12"/>
        <end position="31"/>
    </location>
</feature>
<dbReference type="RefSeq" id="WP_088521566.1">
    <property type="nucleotide sequence ID" value="NZ_FYDG01000009.1"/>
</dbReference>
<dbReference type="GO" id="GO:0007165">
    <property type="term" value="P:signal transduction"/>
    <property type="evidence" value="ECO:0007669"/>
    <property type="project" value="UniProtKB-KW"/>
</dbReference>
<evidence type="ECO:0000256" key="1">
    <source>
        <dbReference type="ARBA" id="ARBA00023224"/>
    </source>
</evidence>
<dbReference type="Pfam" id="PF00015">
    <property type="entry name" value="MCPsignal"/>
    <property type="match status" value="1"/>
</dbReference>
<dbReference type="PROSITE" id="PS50111">
    <property type="entry name" value="CHEMOTAXIS_TRANSDUC_2"/>
    <property type="match status" value="1"/>
</dbReference>
<keyword evidence="1 3" id="KW-0807">Transducer</keyword>
<keyword evidence="5" id="KW-0472">Membrane</keyword>
<dbReference type="Gene3D" id="1.10.287.950">
    <property type="entry name" value="Methyl-accepting chemotaxis protein"/>
    <property type="match status" value="1"/>
</dbReference>
<dbReference type="InterPro" id="IPR004089">
    <property type="entry name" value="MCPsignal_dom"/>
</dbReference>
<evidence type="ECO:0000313" key="9">
    <source>
        <dbReference type="Proteomes" id="UP000198418"/>
    </source>
</evidence>
<dbReference type="CDD" id="cd06225">
    <property type="entry name" value="HAMP"/>
    <property type="match status" value="1"/>
</dbReference>
<dbReference type="OrthoDB" id="8320983at2"/>
<dbReference type="AlphaFoldDB" id="A0A212RZ55"/>
<dbReference type="SMART" id="SM00283">
    <property type="entry name" value="MA"/>
    <property type="match status" value="1"/>
</dbReference>
<sequence>MALSHLNIRAKLLLIFAAAMILIFGVVGFGASRASQGLTAFETQVMAGESDAIRVEAMENAFKTQVQEWKNVLLRGKKPEALSKYWKQFEEQEADVRARCARLQQSVTDPEAASLLTQFTAAHDALGKAYRAGLEKFRDAGFDSAAGDAAVTGIDRQPTELLTQARKRLVALAEATAATVAGETHQAMQFSLIALLAVGAAAVALFVVTVNGTISHPLAKVVATLERLAGGDIAITVEGVTRKDEIGVLARSVDVFRKLMAERENMRQAQERQREENLKAQRQATLALADSLENRVRDIVMAIAAASRELHGAANALSANAEQTKRQISTVATATDQASANVVTVASAGTELSASITEISRQASQAASTVEAAAAEAGAVTRTVAQLSDSAARIGEVVILIDNIASQTNLLALNATIEAARAGEAGKGFAVVASEVKTLASGTAKATQEIISQINTVQHETDAAVAAIEGMTRTIGRIHEMSGAIAAAVEEQGAATAEIAVHVDEASQRTREVAANGHGVAQAAGETGEMAVIVLKSTETLMGQSQTLERAMSSFLAEIRGAA</sequence>
<evidence type="ECO:0000256" key="4">
    <source>
        <dbReference type="SAM" id="Coils"/>
    </source>
</evidence>
<accession>A0A212RZ55</accession>
<feature type="domain" description="HAMP" evidence="7">
    <location>
        <begin position="212"/>
        <end position="265"/>
    </location>
</feature>
<evidence type="ECO:0000256" key="5">
    <source>
        <dbReference type="SAM" id="Phobius"/>
    </source>
</evidence>
<dbReference type="Proteomes" id="UP000198418">
    <property type="component" value="Unassembled WGS sequence"/>
</dbReference>
<dbReference type="PANTHER" id="PTHR32089">
    <property type="entry name" value="METHYL-ACCEPTING CHEMOTAXIS PROTEIN MCPB"/>
    <property type="match status" value="1"/>
</dbReference>
<keyword evidence="4" id="KW-0175">Coiled coil</keyword>
<evidence type="ECO:0000256" key="2">
    <source>
        <dbReference type="ARBA" id="ARBA00029447"/>
    </source>
</evidence>
<organism evidence="8 9">
    <name type="scientific">Rhodoblastus acidophilus</name>
    <name type="common">Rhodopseudomonas acidophila</name>
    <dbReference type="NCBI Taxonomy" id="1074"/>
    <lineage>
        <taxon>Bacteria</taxon>
        <taxon>Pseudomonadati</taxon>
        <taxon>Pseudomonadota</taxon>
        <taxon>Alphaproteobacteria</taxon>
        <taxon>Hyphomicrobiales</taxon>
        <taxon>Rhodoblastaceae</taxon>
        <taxon>Rhodoblastus</taxon>
    </lineage>
</organism>
<evidence type="ECO:0000256" key="3">
    <source>
        <dbReference type="PROSITE-ProRule" id="PRU00284"/>
    </source>
</evidence>
<protein>
    <submittedName>
        <fullName evidence="8">Methyl-accepting chemotaxis protein</fullName>
    </submittedName>
</protein>
<keyword evidence="9" id="KW-1185">Reference proteome</keyword>
<evidence type="ECO:0000259" key="6">
    <source>
        <dbReference type="PROSITE" id="PS50111"/>
    </source>
</evidence>
<name>A0A212RZ55_RHOAC</name>
<dbReference type="Gene3D" id="6.10.340.10">
    <property type="match status" value="1"/>
</dbReference>
<evidence type="ECO:0000313" key="8">
    <source>
        <dbReference type="EMBL" id="SNB77929.1"/>
    </source>
</evidence>
<dbReference type="Pfam" id="PF00672">
    <property type="entry name" value="HAMP"/>
    <property type="match status" value="1"/>
</dbReference>
<dbReference type="EMBL" id="FYDG01000009">
    <property type="protein sequence ID" value="SNB77929.1"/>
    <property type="molecule type" value="Genomic_DNA"/>
</dbReference>
<dbReference type="PROSITE" id="PS50885">
    <property type="entry name" value="HAMP"/>
    <property type="match status" value="1"/>
</dbReference>
<comment type="similarity">
    <text evidence="2">Belongs to the methyl-accepting chemotaxis (MCP) protein family.</text>
</comment>
<dbReference type="SUPFAM" id="SSF58104">
    <property type="entry name" value="Methyl-accepting chemotaxis protein (MCP) signaling domain"/>
    <property type="match status" value="1"/>
</dbReference>
<feature type="coiled-coil region" evidence="4">
    <location>
        <begin position="256"/>
        <end position="309"/>
    </location>
</feature>
<dbReference type="InterPro" id="IPR003660">
    <property type="entry name" value="HAMP_dom"/>
</dbReference>
<feature type="domain" description="Methyl-accepting transducer" evidence="6">
    <location>
        <begin position="299"/>
        <end position="528"/>
    </location>
</feature>
<dbReference type="GO" id="GO:0016020">
    <property type="term" value="C:membrane"/>
    <property type="evidence" value="ECO:0007669"/>
    <property type="project" value="InterPro"/>
</dbReference>
<keyword evidence="5" id="KW-0812">Transmembrane</keyword>
<dbReference type="PANTHER" id="PTHR32089:SF112">
    <property type="entry name" value="LYSOZYME-LIKE PROTEIN-RELATED"/>
    <property type="match status" value="1"/>
</dbReference>
<keyword evidence="5" id="KW-1133">Transmembrane helix</keyword>
<reference evidence="9" key="1">
    <citation type="submission" date="2017-06" db="EMBL/GenBank/DDBJ databases">
        <authorList>
            <person name="Varghese N."/>
            <person name="Submissions S."/>
        </authorList>
    </citation>
    <scope>NUCLEOTIDE SEQUENCE [LARGE SCALE GENOMIC DNA]</scope>
    <source>
        <strain evidence="9">DSM 137</strain>
    </source>
</reference>
<dbReference type="SMART" id="SM00304">
    <property type="entry name" value="HAMP"/>
    <property type="match status" value="1"/>
</dbReference>
<gene>
    <name evidence="8" type="ORF">SAMN06265338_10921</name>
</gene>
<proteinExistence type="inferred from homology"/>